<keyword evidence="3" id="KW-1185">Reference proteome</keyword>
<dbReference type="EMBL" id="JAAKFY010000023">
    <property type="protein sequence ID" value="KAF3836935.1"/>
    <property type="molecule type" value="Genomic_DNA"/>
</dbReference>
<accession>A0A7J5XIL8</accession>
<dbReference type="Proteomes" id="UP000518266">
    <property type="component" value="Unassembled WGS sequence"/>
</dbReference>
<name>A0A7J5XIL8_DISMA</name>
<organism evidence="2 3">
    <name type="scientific">Dissostichus mawsoni</name>
    <name type="common">Antarctic cod</name>
    <dbReference type="NCBI Taxonomy" id="36200"/>
    <lineage>
        <taxon>Eukaryota</taxon>
        <taxon>Metazoa</taxon>
        <taxon>Chordata</taxon>
        <taxon>Craniata</taxon>
        <taxon>Vertebrata</taxon>
        <taxon>Euteleostomi</taxon>
        <taxon>Actinopterygii</taxon>
        <taxon>Neopterygii</taxon>
        <taxon>Teleostei</taxon>
        <taxon>Neoteleostei</taxon>
        <taxon>Acanthomorphata</taxon>
        <taxon>Eupercaria</taxon>
        <taxon>Perciformes</taxon>
        <taxon>Notothenioidei</taxon>
        <taxon>Nototheniidae</taxon>
        <taxon>Dissostichus</taxon>
    </lineage>
</organism>
<protein>
    <submittedName>
        <fullName evidence="2">Uncharacterized protein</fullName>
    </submittedName>
</protein>
<evidence type="ECO:0000313" key="3">
    <source>
        <dbReference type="Proteomes" id="UP000518266"/>
    </source>
</evidence>
<feature type="region of interest" description="Disordered" evidence="1">
    <location>
        <begin position="276"/>
        <end position="309"/>
    </location>
</feature>
<dbReference type="OrthoDB" id="441285at2759"/>
<proteinExistence type="predicted"/>
<dbReference type="AlphaFoldDB" id="A0A7J5XIL8"/>
<reference evidence="2 3" key="1">
    <citation type="submission" date="2020-03" db="EMBL/GenBank/DDBJ databases">
        <title>Dissostichus mawsoni Genome sequencing and assembly.</title>
        <authorList>
            <person name="Park H."/>
        </authorList>
    </citation>
    <scope>NUCLEOTIDE SEQUENCE [LARGE SCALE GENOMIC DNA]</scope>
    <source>
        <strain evidence="2">DM0001</strain>
        <tissue evidence="2">Muscle</tissue>
    </source>
</reference>
<sequence>MSQQAKGEWERVTNRFLDGPVGVARLTRQESVVVPPNSEMVLWTQLYGAETKSDFCALVEGPERDDEWQVARTVAWVVKGRLPIRVCNPNPYPVTIPQRRPLANVFQVEPSQIRGEKDLVLKTSDPGVVEVDVQTQELWEKYHQASGHMGIAKIDALLRKTFYWRVYKQVAARTKANRLRDKDRYDRKAKHLPLLPGERVLLRNFRRRGEGKLAPHWQPQLYVVHDQLRPGLPVFQIRPEGKEGPIKTIHRNHLRPCPFDPPEVPHHAPEIETNPIFPNLLLPRPLEDPVAPQEQRNASPLRRSQRQNR</sequence>
<comment type="caution">
    <text evidence="2">The sequence shown here is derived from an EMBL/GenBank/DDBJ whole genome shotgun (WGS) entry which is preliminary data.</text>
</comment>
<evidence type="ECO:0000313" key="2">
    <source>
        <dbReference type="EMBL" id="KAF3836935.1"/>
    </source>
</evidence>
<evidence type="ECO:0000256" key="1">
    <source>
        <dbReference type="SAM" id="MobiDB-lite"/>
    </source>
</evidence>
<feature type="non-terminal residue" evidence="2">
    <location>
        <position position="1"/>
    </location>
</feature>
<gene>
    <name evidence="2" type="ORF">F7725_004399</name>
</gene>